<dbReference type="EC" id="3.4.24.-" evidence="12"/>
<dbReference type="Gene3D" id="1.10.390.10">
    <property type="entry name" value="Neutral Protease Domain 2"/>
    <property type="match status" value="1"/>
</dbReference>
<dbReference type="OMA" id="CAPREKH"/>
<gene>
    <name evidence="13" type="ORF">AMAG_16418</name>
</gene>
<keyword evidence="8 12" id="KW-0482">Metalloprotease</keyword>
<dbReference type="InterPro" id="IPR050371">
    <property type="entry name" value="Fungal_virulence_M36"/>
</dbReference>
<dbReference type="InterPro" id="IPR001842">
    <property type="entry name" value="Peptidase_M36"/>
</dbReference>
<keyword evidence="3 12" id="KW-0964">Secreted</keyword>
<dbReference type="PANTHER" id="PTHR33478:SF1">
    <property type="entry name" value="EXTRACELLULAR METALLOPROTEINASE MEP"/>
    <property type="match status" value="1"/>
</dbReference>
<sequence length="245" mass="26974">MGGPSGNFQFNSFGKGRLGGDQFAGSMQDYQESNDAQFSTPVEGQQPTTQFCVFMLTNPMRDSPFDMVIPFHEFWWSDIFALIAIHLDDPAITRNTPVLVAMHMPGNAGGICKYPYSTDLAINPSTYAFLSQAEYQEVHRIGEVCASMLFEIYWNLVDKYGCAPREKHNVRSGNALMLQLIMDGLKLQVCRPTFIDARTAILQADQNLAGGQNQCLIFAKHGLGFTAAPGVYVDSNVLPPECAGV</sequence>
<dbReference type="GO" id="GO:0004222">
    <property type="term" value="F:metalloendopeptidase activity"/>
    <property type="evidence" value="ECO:0007669"/>
    <property type="project" value="InterPro"/>
</dbReference>
<protein>
    <recommendedName>
        <fullName evidence="12">Extracellular metalloproteinase</fullName>
        <ecNumber evidence="12">3.4.24.-</ecNumber>
    </recommendedName>
    <alternativeName>
        <fullName evidence="12">Fungalysin</fullName>
    </alternativeName>
</protein>
<dbReference type="eggNOG" id="ENOG502QTDC">
    <property type="taxonomic scope" value="Eukaryota"/>
</dbReference>
<reference evidence="13 14" key="1">
    <citation type="submission" date="2009-11" db="EMBL/GenBank/DDBJ databases">
        <title>Annotation of Allomyces macrogynus ATCC 38327.</title>
        <authorList>
            <consortium name="The Broad Institute Genome Sequencing Platform"/>
            <person name="Russ C."/>
            <person name="Cuomo C."/>
            <person name="Burger G."/>
            <person name="Gray M.W."/>
            <person name="Holland P.W.H."/>
            <person name="King N."/>
            <person name="Lang F.B.F."/>
            <person name="Roger A.J."/>
            <person name="Ruiz-Trillo I."/>
            <person name="Young S.K."/>
            <person name="Zeng Q."/>
            <person name="Gargeya S."/>
            <person name="Fitzgerald M."/>
            <person name="Haas B."/>
            <person name="Abouelleil A."/>
            <person name="Alvarado L."/>
            <person name="Arachchi H.M."/>
            <person name="Berlin A."/>
            <person name="Chapman S.B."/>
            <person name="Gearin G."/>
            <person name="Goldberg J."/>
            <person name="Griggs A."/>
            <person name="Gujja S."/>
            <person name="Hansen M."/>
            <person name="Heiman D."/>
            <person name="Howarth C."/>
            <person name="Larimer J."/>
            <person name="Lui A."/>
            <person name="MacDonald P.J.P."/>
            <person name="McCowen C."/>
            <person name="Montmayeur A."/>
            <person name="Murphy C."/>
            <person name="Neiman D."/>
            <person name="Pearson M."/>
            <person name="Priest M."/>
            <person name="Roberts A."/>
            <person name="Saif S."/>
            <person name="Shea T."/>
            <person name="Sisk P."/>
            <person name="Stolte C."/>
            <person name="Sykes S."/>
            <person name="Wortman J."/>
            <person name="Nusbaum C."/>
            <person name="Birren B."/>
        </authorList>
    </citation>
    <scope>NUCLEOTIDE SEQUENCE [LARGE SCALE GENOMIC DNA]</scope>
    <source>
        <strain evidence="13 14">ATCC 38327</strain>
    </source>
</reference>
<evidence type="ECO:0000256" key="10">
    <source>
        <dbReference type="PIRSR" id="PIRSR601842-1"/>
    </source>
</evidence>
<dbReference type="GO" id="GO:0008270">
    <property type="term" value="F:zinc ion binding"/>
    <property type="evidence" value="ECO:0007669"/>
    <property type="project" value="InterPro"/>
</dbReference>
<evidence type="ECO:0000256" key="3">
    <source>
        <dbReference type="ARBA" id="ARBA00022525"/>
    </source>
</evidence>
<evidence type="ECO:0000256" key="5">
    <source>
        <dbReference type="ARBA" id="ARBA00022723"/>
    </source>
</evidence>
<dbReference type="GO" id="GO:0005615">
    <property type="term" value="C:extracellular space"/>
    <property type="evidence" value="ECO:0007669"/>
    <property type="project" value="InterPro"/>
</dbReference>
<evidence type="ECO:0000256" key="9">
    <source>
        <dbReference type="ARBA" id="ARBA00023145"/>
    </source>
</evidence>
<dbReference type="AlphaFoldDB" id="A0A0L0TD43"/>
<evidence type="ECO:0000256" key="8">
    <source>
        <dbReference type="ARBA" id="ARBA00023049"/>
    </source>
</evidence>
<dbReference type="Gene3D" id="3.10.170.10">
    <property type="match status" value="1"/>
</dbReference>
<feature type="binding site" evidence="11">
    <location>
        <position position="72"/>
    </location>
    <ligand>
        <name>Zn(2+)</name>
        <dbReference type="ChEBI" id="CHEBI:29105"/>
        <note>catalytic</note>
    </ligand>
</feature>
<keyword evidence="4 12" id="KW-0645">Protease</keyword>
<evidence type="ECO:0000256" key="12">
    <source>
        <dbReference type="RuleBase" id="RU364017"/>
    </source>
</evidence>
<dbReference type="Proteomes" id="UP000054350">
    <property type="component" value="Unassembled WGS sequence"/>
</dbReference>
<dbReference type="OrthoDB" id="3227768at2759"/>
<evidence type="ECO:0000256" key="11">
    <source>
        <dbReference type="PIRSR" id="PIRSR601842-2"/>
    </source>
</evidence>
<proteinExistence type="inferred from homology"/>
<keyword evidence="9 12" id="KW-0865">Zymogen</keyword>
<reference evidence="14" key="2">
    <citation type="submission" date="2009-11" db="EMBL/GenBank/DDBJ databases">
        <title>The Genome Sequence of Allomyces macrogynus strain ATCC 38327.</title>
        <authorList>
            <consortium name="The Broad Institute Genome Sequencing Platform"/>
            <person name="Russ C."/>
            <person name="Cuomo C."/>
            <person name="Shea T."/>
            <person name="Young S.K."/>
            <person name="Zeng Q."/>
            <person name="Koehrsen M."/>
            <person name="Haas B."/>
            <person name="Borodovsky M."/>
            <person name="Guigo R."/>
            <person name="Alvarado L."/>
            <person name="Berlin A."/>
            <person name="Borenstein D."/>
            <person name="Chen Z."/>
            <person name="Engels R."/>
            <person name="Freedman E."/>
            <person name="Gellesch M."/>
            <person name="Goldberg J."/>
            <person name="Griggs A."/>
            <person name="Gujja S."/>
            <person name="Heiman D."/>
            <person name="Hepburn T."/>
            <person name="Howarth C."/>
            <person name="Jen D."/>
            <person name="Larson L."/>
            <person name="Lewis B."/>
            <person name="Mehta T."/>
            <person name="Park D."/>
            <person name="Pearson M."/>
            <person name="Roberts A."/>
            <person name="Saif S."/>
            <person name="Shenoy N."/>
            <person name="Sisk P."/>
            <person name="Stolte C."/>
            <person name="Sykes S."/>
            <person name="Walk T."/>
            <person name="White J."/>
            <person name="Yandava C."/>
            <person name="Burger G."/>
            <person name="Gray M.W."/>
            <person name="Holland P.W.H."/>
            <person name="King N."/>
            <person name="Lang F.B.F."/>
            <person name="Roger A.J."/>
            <person name="Ruiz-Trillo I."/>
            <person name="Lander E."/>
            <person name="Nusbaum C."/>
        </authorList>
    </citation>
    <scope>NUCLEOTIDE SEQUENCE [LARGE SCALE GENOMIC DNA]</scope>
    <source>
        <strain evidence="14">ATCC 38327</strain>
    </source>
</reference>
<evidence type="ECO:0000256" key="4">
    <source>
        <dbReference type="ARBA" id="ARBA00022670"/>
    </source>
</evidence>
<feature type="active site" evidence="10">
    <location>
        <position position="73"/>
    </location>
</feature>
<dbReference type="PANTHER" id="PTHR33478">
    <property type="entry name" value="EXTRACELLULAR METALLOPROTEINASE MEP"/>
    <property type="match status" value="1"/>
</dbReference>
<dbReference type="SUPFAM" id="SSF55486">
    <property type="entry name" value="Metalloproteases ('zincins'), catalytic domain"/>
    <property type="match status" value="1"/>
</dbReference>
<comment type="cofactor">
    <cofactor evidence="11">
        <name>Zn(2+)</name>
        <dbReference type="ChEBI" id="CHEBI:29105"/>
    </cofactor>
    <text evidence="11">Binds 1 zinc ion per subunit.</text>
</comment>
<dbReference type="InterPro" id="IPR027268">
    <property type="entry name" value="Peptidase_M4/M1_CTD_sf"/>
</dbReference>
<dbReference type="VEuPathDB" id="FungiDB:AMAG_16418"/>
<evidence type="ECO:0000256" key="2">
    <source>
        <dbReference type="ARBA" id="ARBA00006006"/>
    </source>
</evidence>
<accession>A0A0L0TD43</accession>
<dbReference type="GO" id="GO:0006508">
    <property type="term" value="P:proteolysis"/>
    <property type="evidence" value="ECO:0007669"/>
    <property type="project" value="UniProtKB-KW"/>
</dbReference>
<comment type="similarity">
    <text evidence="2 12">Belongs to the peptidase M36 family.</text>
</comment>
<evidence type="ECO:0000256" key="1">
    <source>
        <dbReference type="ARBA" id="ARBA00004613"/>
    </source>
</evidence>
<evidence type="ECO:0000256" key="6">
    <source>
        <dbReference type="ARBA" id="ARBA00022801"/>
    </source>
</evidence>
<name>A0A0L0TD43_ALLM3</name>
<evidence type="ECO:0000313" key="13">
    <source>
        <dbReference type="EMBL" id="KNE72657.1"/>
    </source>
</evidence>
<keyword evidence="14" id="KW-1185">Reference proteome</keyword>
<organism evidence="13 14">
    <name type="scientific">Allomyces macrogynus (strain ATCC 38327)</name>
    <name type="common">Allomyces javanicus var. macrogynus</name>
    <dbReference type="NCBI Taxonomy" id="578462"/>
    <lineage>
        <taxon>Eukaryota</taxon>
        <taxon>Fungi</taxon>
        <taxon>Fungi incertae sedis</taxon>
        <taxon>Blastocladiomycota</taxon>
        <taxon>Blastocladiomycetes</taxon>
        <taxon>Blastocladiales</taxon>
        <taxon>Blastocladiaceae</taxon>
        <taxon>Allomyces</taxon>
    </lineage>
</organism>
<dbReference type="EMBL" id="GG745382">
    <property type="protein sequence ID" value="KNE72657.1"/>
    <property type="molecule type" value="Genomic_DNA"/>
</dbReference>
<dbReference type="Pfam" id="PF02128">
    <property type="entry name" value="Peptidase_M36"/>
    <property type="match status" value="2"/>
</dbReference>
<keyword evidence="6 12" id="KW-0378">Hydrolase</keyword>
<keyword evidence="7 11" id="KW-0862">Zinc</keyword>
<keyword evidence="5 11" id="KW-0479">Metal-binding</keyword>
<evidence type="ECO:0000313" key="14">
    <source>
        <dbReference type="Proteomes" id="UP000054350"/>
    </source>
</evidence>
<comment type="subcellular location">
    <subcellularLocation>
        <location evidence="1 12">Secreted</location>
    </subcellularLocation>
</comment>
<evidence type="ECO:0000256" key="7">
    <source>
        <dbReference type="ARBA" id="ARBA00022833"/>
    </source>
</evidence>